<dbReference type="GO" id="GO:1990281">
    <property type="term" value="C:efflux pump complex"/>
    <property type="evidence" value="ECO:0007669"/>
    <property type="project" value="TreeGrafter"/>
</dbReference>
<feature type="domain" description="YknX-like C-terminal permuted SH3-like" evidence="4">
    <location>
        <begin position="295"/>
        <end position="348"/>
    </location>
</feature>
<dbReference type="AlphaFoldDB" id="G8QZ88"/>
<dbReference type="InterPro" id="IPR006143">
    <property type="entry name" value="RND_pump_MFP"/>
</dbReference>
<accession>G8QZ88</accession>
<dbReference type="PANTHER" id="PTHR30469">
    <property type="entry name" value="MULTIDRUG RESISTANCE PROTEIN MDTA"/>
    <property type="match status" value="1"/>
</dbReference>
<evidence type="ECO:0000259" key="3">
    <source>
        <dbReference type="Pfam" id="PF25954"/>
    </source>
</evidence>
<dbReference type="Gene3D" id="2.40.50.100">
    <property type="match status" value="1"/>
</dbReference>
<dbReference type="NCBIfam" id="TIGR01730">
    <property type="entry name" value="RND_mfp"/>
    <property type="match status" value="1"/>
</dbReference>
<dbReference type="STRING" id="926562.Oweho_0453"/>
<feature type="domain" description="CusB-like beta-barrel" evidence="3">
    <location>
        <begin position="202"/>
        <end position="273"/>
    </location>
</feature>
<dbReference type="InterPro" id="IPR058792">
    <property type="entry name" value="Beta-barrel_RND_2"/>
</dbReference>
<dbReference type="EMBL" id="CP003156">
    <property type="protein sequence ID" value="AEV31471.1"/>
    <property type="molecule type" value="Genomic_DNA"/>
</dbReference>
<dbReference type="HOGENOM" id="CLU_018816_1_2_10"/>
<protein>
    <submittedName>
        <fullName evidence="5">RND family efflux transporter, MFP subunit</fullName>
    </submittedName>
</protein>
<keyword evidence="2" id="KW-0175">Coiled coil</keyword>
<gene>
    <name evidence="5" type="ordered locus">Oweho_0453</name>
</gene>
<dbReference type="GO" id="GO:0015562">
    <property type="term" value="F:efflux transmembrane transporter activity"/>
    <property type="evidence" value="ECO:0007669"/>
    <property type="project" value="TreeGrafter"/>
</dbReference>
<dbReference type="SUPFAM" id="SSF111369">
    <property type="entry name" value="HlyD-like secretion proteins"/>
    <property type="match status" value="1"/>
</dbReference>
<evidence type="ECO:0000256" key="2">
    <source>
        <dbReference type="SAM" id="Coils"/>
    </source>
</evidence>
<keyword evidence="6" id="KW-1185">Reference proteome</keyword>
<dbReference type="Gene3D" id="2.40.420.20">
    <property type="match status" value="1"/>
</dbReference>
<dbReference type="Gene3D" id="1.10.287.470">
    <property type="entry name" value="Helix hairpin bin"/>
    <property type="match status" value="1"/>
</dbReference>
<dbReference type="Proteomes" id="UP000005631">
    <property type="component" value="Chromosome"/>
</dbReference>
<evidence type="ECO:0000259" key="4">
    <source>
        <dbReference type="Pfam" id="PF25989"/>
    </source>
</evidence>
<feature type="coiled-coil region" evidence="2">
    <location>
        <begin position="97"/>
        <end position="160"/>
    </location>
</feature>
<dbReference type="Gene3D" id="2.40.30.170">
    <property type="match status" value="1"/>
</dbReference>
<sequence length="362" mass="39620">MKKVIIAVVVIASIGLVAWKLSDNKKQMAETAKLAEKVSDYIPVELGTVTSKKLESHVTNIGTFEAYTDLTMLAETEGLVLKIYHKKGDFVKKGELLAEVENELLQAEVTATKANYEKLKTDFNRFTKLAEKDAVTERQLEDINVATANAEAQYKSAKKRLEDTYIRATATGTINEDYIQEGSNISRKGKLYDIVDVSQLKLNVKVTGSHVLSIHEGDEVKVTSDIYPSKAFTAKVTAIAAKADNSLKYDIELLMKNSDENPLKAGMFGKAHFEFTNAGEGLYISREALAGSIKEPQVFIVQDGKAKLIDIAIGDILDNEIQVVAGLKEGDEVVVNGQINLKDGTKVKTLNANDDTNLSASK</sequence>
<dbReference type="Pfam" id="PF25989">
    <property type="entry name" value="YknX_C"/>
    <property type="match status" value="1"/>
</dbReference>
<comment type="similarity">
    <text evidence="1">Belongs to the membrane fusion protein (MFP) (TC 8.A.1) family.</text>
</comment>
<dbReference type="OrthoDB" id="9784685at2"/>
<dbReference type="InterPro" id="IPR058637">
    <property type="entry name" value="YknX-like_C"/>
</dbReference>
<evidence type="ECO:0000313" key="5">
    <source>
        <dbReference type="EMBL" id="AEV31471.1"/>
    </source>
</evidence>
<evidence type="ECO:0000256" key="1">
    <source>
        <dbReference type="ARBA" id="ARBA00009477"/>
    </source>
</evidence>
<dbReference type="eggNOG" id="COG0845">
    <property type="taxonomic scope" value="Bacteria"/>
</dbReference>
<dbReference type="RefSeq" id="WP_014200832.1">
    <property type="nucleotide sequence ID" value="NC_016599.1"/>
</dbReference>
<dbReference type="KEGG" id="oho:Oweho_0453"/>
<name>G8QZ88_OWEHD</name>
<organism evidence="5 6">
    <name type="scientific">Owenweeksia hongkongensis (strain DSM 17368 / CIP 108786 / JCM 12287 / NRRL B-23963 / UST20020801)</name>
    <dbReference type="NCBI Taxonomy" id="926562"/>
    <lineage>
        <taxon>Bacteria</taxon>
        <taxon>Pseudomonadati</taxon>
        <taxon>Bacteroidota</taxon>
        <taxon>Flavobacteriia</taxon>
        <taxon>Flavobacteriales</taxon>
        <taxon>Owenweeksiaceae</taxon>
        <taxon>Owenweeksia</taxon>
    </lineage>
</organism>
<reference evidence="5 6" key="1">
    <citation type="journal article" date="2012" name="Stand. Genomic Sci.">
        <title>Genome sequence of the orange-pigmented seawater bacterium Owenweeksia hongkongensis type strain (UST20020801(T)).</title>
        <authorList>
            <person name="Riedel T."/>
            <person name="Held B."/>
            <person name="Nolan M."/>
            <person name="Lucas S."/>
            <person name="Lapidus A."/>
            <person name="Tice H."/>
            <person name="Del Rio T.G."/>
            <person name="Cheng J.F."/>
            <person name="Han C."/>
            <person name="Tapia R."/>
            <person name="Goodwin L.A."/>
            <person name="Pitluck S."/>
            <person name="Liolios K."/>
            <person name="Mavromatis K."/>
            <person name="Pagani I."/>
            <person name="Ivanova N."/>
            <person name="Mikhailova N."/>
            <person name="Pati A."/>
            <person name="Chen A."/>
            <person name="Palaniappan K."/>
            <person name="Rohde M."/>
            <person name="Tindall B.J."/>
            <person name="Detter J.C."/>
            <person name="Goker M."/>
            <person name="Woyke T."/>
            <person name="Bristow J."/>
            <person name="Eisen J.A."/>
            <person name="Markowitz V."/>
            <person name="Hugenholtz P."/>
            <person name="Klenk H.P."/>
            <person name="Kyrpides N.C."/>
        </authorList>
    </citation>
    <scope>NUCLEOTIDE SEQUENCE</scope>
    <source>
        <strain evidence="6">DSM 17368 / JCM 12287 / NRRL B-23963</strain>
    </source>
</reference>
<proteinExistence type="inferred from homology"/>
<dbReference type="Pfam" id="PF25954">
    <property type="entry name" value="Beta-barrel_RND_2"/>
    <property type="match status" value="1"/>
</dbReference>
<evidence type="ECO:0000313" key="6">
    <source>
        <dbReference type="Proteomes" id="UP000005631"/>
    </source>
</evidence>